<evidence type="ECO:0008006" key="4">
    <source>
        <dbReference type="Google" id="ProtNLM"/>
    </source>
</evidence>
<sequence>MRHFNIKNSLFVALLASAALVGCKKDDYAPVGESYAITSESVMGSWKLSAVTEIDESAVYLGYPAAVQSEDITSAYAFDTYEISFTTNEDKVSGGYTVSNSSNAPIFIPSSGSWKFYDPNGPRQIKMVATGSQDTVLVDFPSAYLKSQNKLALSFSRKGSDGKAYLTYKYAFTRK</sequence>
<feature type="signal peptide" evidence="1">
    <location>
        <begin position="1"/>
        <end position="18"/>
    </location>
</feature>
<dbReference type="EMBL" id="FOLE01000003">
    <property type="protein sequence ID" value="SFC12344.1"/>
    <property type="molecule type" value="Genomic_DNA"/>
</dbReference>
<dbReference type="PROSITE" id="PS51257">
    <property type="entry name" value="PROKAR_LIPOPROTEIN"/>
    <property type="match status" value="1"/>
</dbReference>
<dbReference type="AlphaFoldDB" id="A0A1I1GL72"/>
<proteinExistence type="predicted"/>
<evidence type="ECO:0000256" key="1">
    <source>
        <dbReference type="SAM" id="SignalP"/>
    </source>
</evidence>
<dbReference type="STRING" id="927664.SAMN05421780_1034"/>
<protein>
    <recommendedName>
        <fullName evidence="4">Lipocalin-like domain-containing protein</fullName>
    </recommendedName>
</protein>
<name>A0A1I1GL72_9BACT</name>
<dbReference type="InterPro" id="IPR032168">
    <property type="entry name" value="DUF5004"/>
</dbReference>
<organism evidence="2 3">
    <name type="scientific">Flexibacter flexilis DSM 6793</name>
    <dbReference type="NCBI Taxonomy" id="927664"/>
    <lineage>
        <taxon>Bacteria</taxon>
        <taxon>Pseudomonadati</taxon>
        <taxon>Bacteroidota</taxon>
        <taxon>Cytophagia</taxon>
        <taxon>Cytophagales</taxon>
        <taxon>Flexibacteraceae</taxon>
        <taxon>Flexibacter</taxon>
    </lineage>
</organism>
<accession>A0A1I1GL72</accession>
<dbReference type="Pfam" id="PF16395">
    <property type="entry name" value="DUF5004"/>
    <property type="match status" value="1"/>
</dbReference>
<evidence type="ECO:0000313" key="3">
    <source>
        <dbReference type="Proteomes" id="UP000199514"/>
    </source>
</evidence>
<reference evidence="2 3" key="1">
    <citation type="submission" date="2016-10" db="EMBL/GenBank/DDBJ databases">
        <authorList>
            <person name="de Groot N.N."/>
        </authorList>
    </citation>
    <scope>NUCLEOTIDE SEQUENCE [LARGE SCALE GENOMIC DNA]</scope>
    <source>
        <strain evidence="2 3">DSM 6793</strain>
    </source>
</reference>
<dbReference type="OrthoDB" id="762635at2"/>
<dbReference type="Proteomes" id="UP000199514">
    <property type="component" value="Unassembled WGS sequence"/>
</dbReference>
<feature type="chain" id="PRO_5011514996" description="Lipocalin-like domain-containing protein" evidence="1">
    <location>
        <begin position="19"/>
        <end position="175"/>
    </location>
</feature>
<keyword evidence="3" id="KW-1185">Reference proteome</keyword>
<gene>
    <name evidence="2" type="ORF">SAMN05421780_1034</name>
</gene>
<keyword evidence="1" id="KW-0732">Signal</keyword>
<dbReference type="RefSeq" id="WP_091509535.1">
    <property type="nucleotide sequence ID" value="NZ_FOLE01000003.1"/>
</dbReference>
<evidence type="ECO:0000313" key="2">
    <source>
        <dbReference type="EMBL" id="SFC12344.1"/>
    </source>
</evidence>